<dbReference type="PANTHER" id="PTHR38450">
    <property type="entry name" value="STAGE V SPORULATION PROTEIN AC-RELATED"/>
    <property type="match status" value="1"/>
</dbReference>
<name>A0ABW5PBT9_9BACL</name>
<feature type="transmembrane region" description="Helical" evidence="1">
    <location>
        <begin position="30"/>
        <end position="48"/>
    </location>
</feature>
<dbReference type="NCBIfam" id="TIGR02839">
    <property type="entry name" value="spore_V_AE"/>
    <property type="match status" value="1"/>
</dbReference>
<dbReference type="Pfam" id="PF03862">
    <property type="entry name" value="SpoVAC_SpoVAEB"/>
    <property type="match status" value="1"/>
</dbReference>
<keyword evidence="1" id="KW-0812">Transmembrane</keyword>
<organism evidence="2 3">
    <name type="scientific">Paenibacillus gansuensis</name>
    <dbReference type="NCBI Taxonomy" id="306542"/>
    <lineage>
        <taxon>Bacteria</taxon>
        <taxon>Bacillati</taxon>
        <taxon>Bacillota</taxon>
        <taxon>Bacilli</taxon>
        <taxon>Bacillales</taxon>
        <taxon>Paenibacillaceae</taxon>
        <taxon>Paenibacillus</taxon>
    </lineage>
</organism>
<feature type="transmembrane region" description="Helical" evidence="1">
    <location>
        <begin position="6"/>
        <end position="23"/>
    </location>
</feature>
<evidence type="ECO:0000256" key="1">
    <source>
        <dbReference type="SAM" id="Phobius"/>
    </source>
</evidence>
<accession>A0ABW5PBT9</accession>
<dbReference type="InterPro" id="IPR014204">
    <property type="entry name" value="Spore_V_AE"/>
</dbReference>
<evidence type="ECO:0000313" key="2">
    <source>
        <dbReference type="EMBL" id="MFD2612668.1"/>
    </source>
</evidence>
<dbReference type="EMBL" id="JBHUME010000007">
    <property type="protein sequence ID" value="MFD2612668.1"/>
    <property type="molecule type" value="Genomic_DNA"/>
</dbReference>
<keyword evidence="3" id="KW-1185">Reference proteome</keyword>
<keyword evidence="1" id="KW-0472">Membrane</keyword>
<dbReference type="InterPro" id="IPR005562">
    <property type="entry name" value="SpoVA"/>
</dbReference>
<proteinExistence type="predicted"/>
<dbReference type="Proteomes" id="UP001597541">
    <property type="component" value="Unassembled WGS sequence"/>
</dbReference>
<dbReference type="RefSeq" id="WP_377603141.1">
    <property type="nucleotide sequence ID" value="NZ_JBHUME010000007.1"/>
</dbReference>
<keyword evidence="1" id="KW-1133">Transmembrane helix</keyword>
<reference evidence="3" key="1">
    <citation type="journal article" date="2019" name="Int. J. Syst. Evol. Microbiol.">
        <title>The Global Catalogue of Microorganisms (GCM) 10K type strain sequencing project: providing services to taxonomists for standard genome sequencing and annotation.</title>
        <authorList>
            <consortium name="The Broad Institute Genomics Platform"/>
            <consortium name="The Broad Institute Genome Sequencing Center for Infectious Disease"/>
            <person name="Wu L."/>
            <person name="Ma J."/>
        </authorList>
    </citation>
    <scope>NUCLEOTIDE SEQUENCE [LARGE SCALE GENOMIC DNA]</scope>
    <source>
        <strain evidence="3">KCTC 3950</strain>
    </source>
</reference>
<gene>
    <name evidence="2" type="primary">spoVAE</name>
    <name evidence="2" type="ORF">ACFSUF_09565</name>
</gene>
<feature type="transmembrane region" description="Helical" evidence="1">
    <location>
        <begin position="83"/>
        <end position="112"/>
    </location>
</feature>
<dbReference type="PANTHER" id="PTHR38450:SF2">
    <property type="entry name" value="STAGE V SPORULATION PROTEIN AEB"/>
    <property type="match status" value="1"/>
</dbReference>
<protein>
    <submittedName>
        <fullName evidence="2">Stage V sporulation protein AE</fullName>
    </submittedName>
</protein>
<evidence type="ECO:0000313" key="3">
    <source>
        <dbReference type="Proteomes" id="UP001597541"/>
    </source>
</evidence>
<comment type="caution">
    <text evidence="2">The sequence shown here is derived from an EMBL/GenBank/DDBJ whole genome shotgun (WGS) entry which is preliminary data.</text>
</comment>
<sequence length="116" mass="12143">MQYVWAFVVGGAICVIGQLLMDVRKLTPGHTMSVLVVTGAIVDGLGWYEPLIKFAGAGATVPITSFGNSLVHGALSELKRDGWIGVITGIFEVTSAGISAAIIFSFFAALVFKPKG</sequence>